<evidence type="ECO:0000313" key="1">
    <source>
        <dbReference type="EMBL" id="KAH7565130.1"/>
    </source>
</evidence>
<gene>
    <name evidence="1" type="ORF">JRO89_XS09G0140700</name>
</gene>
<organism evidence="1 2">
    <name type="scientific">Xanthoceras sorbifolium</name>
    <dbReference type="NCBI Taxonomy" id="99658"/>
    <lineage>
        <taxon>Eukaryota</taxon>
        <taxon>Viridiplantae</taxon>
        <taxon>Streptophyta</taxon>
        <taxon>Embryophyta</taxon>
        <taxon>Tracheophyta</taxon>
        <taxon>Spermatophyta</taxon>
        <taxon>Magnoliopsida</taxon>
        <taxon>eudicotyledons</taxon>
        <taxon>Gunneridae</taxon>
        <taxon>Pentapetalae</taxon>
        <taxon>rosids</taxon>
        <taxon>malvids</taxon>
        <taxon>Sapindales</taxon>
        <taxon>Sapindaceae</taxon>
        <taxon>Xanthoceroideae</taxon>
        <taxon>Xanthoceras</taxon>
    </lineage>
</organism>
<dbReference type="EMBL" id="JAFEMO010000009">
    <property type="protein sequence ID" value="KAH7565130.1"/>
    <property type="molecule type" value="Genomic_DNA"/>
</dbReference>
<dbReference type="Proteomes" id="UP000827721">
    <property type="component" value="Unassembled WGS sequence"/>
</dbReference>
<name>A0ABQ8HLB5_9ROSI</name>
<proteinExistence type="predicted"/>
<keyword evidence="2" id="KW-1185">Reference proteome</keyword>
<accession>A0ABQ8HLB5</accession>
<evidence type="ECO:0000313" key="2">
    <source>
        <dbReference type="Proteomes" id="UP000827721"/>
    </source>
</evidence>
<reference evidence="1 2" key="1">
    <citation type="submission" date="2021-02" db="EMBL/GenBank/DDBJ databases">
        <title>Plant Genome Project.</title>
        <authorList>
            <person name="Zhang R.-G."/>
        </authorList>
    </citation>
    <scope>NUCLEOTIDE SEQUENCE [LARGE SCALE GENOMIC DNA]</scope>
    <source>
        <tissue evidence="1">Leaves</tissue>
    </source>
</reference>
<comment type="caution">
    <text evidence="1">The sequence shown here is derived from an EMBL/GenBank/DDBJ whole genome shotgun (WGS) entry which is preliminary data.</text>
</comment>
<protein>
    <submittedName>
        <fullName evidence="1">Uncharacterized protein</fullName>
    </submittedName>
</protein>
<sequence length="68" mass="8226">MNVNDERYTLELFEFQKEEISVPDELVDDEQPLKYKPFNHLDYEMTLLKQIYDSNTKTDYPIEAYCVI</sequence>